<protein>
    <submittedName>
        <fullName evidence="6">36407_t:CDS:1</fullName>
    </submittedName>
</protein>
<comment type="caution">
    <text evidence="6">The sequence shown here is derived from an EMBL/GenBank/DDBJ whole genome shotgun (WGS) entry which is preliminary data.</text>
</comment>
<proteinExistence type="predicted"/>
<evidence type="ECO:0000256" key="1">
    <source>
        <dbReference type="ARBA" id="ARBA00004123"/>
    </source>
</evidence>
<evidence type="ECO:0000256" key="2">
    <source>
        <dbReference type="ARBA" id="ARBA00022723"/>
    </source>
</evidence>
<evidence type="ECO:0000256" key="5">
    <source>
        <dbReference type="ARBA" id="ARBA00023242"/>
    </source>
</evidence>
<dbReference type="InterPro" id="IPR052035">
    <property type="entry name" value="ZnF_BED_domain_contain"/>
</dbReference>
<name>A0ABN7XK85_GIGMA</name>
<keyword evidence="2" id="KW-0479">Metal-binding</keyword>
<dbReference type="EMBL" id="CAJVQB010152235">
    <property type="protein sequence ID" value="CAG8855706.1"/>
    <property type="molecule type" value="Genomic_DNA"/>
</dbReference>
<evidence type="ECO:0000256" key="4">
    <source>
        <dbReference type="ARBA" id="ARBA00022833"/>
    </source>
</evidence>
<dbReference type="InterPro" id="IPR012337">
    <property type="entry name" value="RNaseH-like_sf"/>
</dbReference>
<reference evidence="6 7" key="1">
    <citation type="submission" date="2021-06" db="EMBL/GenBank/DDBJ databases">
        <authorList>
            <person name="Kallberg Y."/>
            <person name="Tangrot J."/>
            <person name="Rosling A."/>
        </authorList>
    </citation>
    <scope>NUCLEOTIDE SEQUENCE [LARGE SCALE GENOMIC DNA]</scope>
    <source>
        <strain evidence="6 7">120-4 pot B 10/14</strain>
    </source>
</reference>
<keyword evidence="4" id="KW-0862">Zinc</keyword>
<keyword evidence="7" id="KW-1185">Reference proteome</keyword>
<dbReference type="SUPFAM" id="SSF53098">
    <property type="entry name" value="Ribonuclease H-like"/>
    <property type="match status" value="1"/>
</dbReference>
<keyword evidence="3" id="KW-0863">Zinc-finger</keyword>
<dbReference type="PANTHER" id="PTHR46481">
    <property type="entry name" value="ZINC FINGER BED DOMAIN-CONTAINING PROTEIN 4"/>
    <property type="match status" value="1"/>
</dbReference>
<dbReference type="Proteomes" id="UP000789901">
    <property type="component" value="Unassembled WGS sequence"/>
</dbReference>
<feature type="non-terminal residue" evidence="6">
    <location>
        <position position="1"/>
    </location>
</feature>
<keyword evidence="5" id="KW-0539">Nucleus</keyword>
<accession>A0ABN7XK85</accession>
<comment type="subcellular location">
    <subcellularLocation>
        <location evidence="1">Nucleus</location>
    </subcellularLocation>
</comment>
<organism evidence="6 7">
    <name type="scientific">Gigaspora margarita</name>
    <dbReference type="NCBI Taxonomy" id="4874"/>
    <lineage>
        <taxon>Eukaryota</taxon>
        <taxon>Fungi</taxon>
        <taxon>Fungi incertae sedis</taxon>
        <taxon>Mucoromycota</taxon>
        <taxon>Glomeromycotina</taxon>
        <taxon>Glomeromycetes</taxon>
        <taxon>Diversisporales</taxon>
        <taxon>Gigasporaceae</taxon>
        <taxon>Gigaspora</taxon>
    </lineage>
</organism>
<feature type="non-terminal residue" evidence="6">
    <location>
        <position position="118"/>
    </location>
</feature>
<evidence type="ECO:0000313" key="7">
    <source>
        <dbReference type="Proteomes" id="UP000789901"/>
    </source>
</evidence>
<dbReference type="PANTHER" id="PTHR46481:SF10">
    <property type="entry name" value="ZINC FINGER BED DOMAIN-CONTAINING PROTEIN 39"/>
    <property type="match status" value="1"/>
</dbReference>
<evidence type="ECO:0000256" key="3">
    <source>
        <dbReference type="ARBA" id="ARBA00022771"/>
    </source>
</evidence>
<sequence>EYKTAINIVSAIEPVLEEFGISKNKLVSITTDNGANIKAAVAQISNKLLPSKPIVNIFCAAHTLQLSVNAGLDTIHNLIVKCKALIRLLGREKKHKQLREAQINTSKKKTETVDIIQD</sequence>
<evidence type="ECO:0000313" key="6">
    <source>
        <dbReference type="EMBL" id="CAG8855706.1"/>
    </source>
</evidence>
<gene>
    <name evidence="6" type="ORF">GMARGA_LOCUS44527</name>
</gene>